<evidence type="ECO:0000256" key="5">
    <source>
        <dbReference type="ARBA" id="ARBA00023295"/>
    </source>
</evidence>
<evidence type="ECO:0000256" key="4">
    <source>
        <dbReference type="ARBA" id="ARBA00022801"/>
    </source>
</evidence>
<evidence type="ECO:0000259" key="8">
    <source>
        <dbReference type="Pfam" id="PF02838"/>
    </source>
</evidence>
<feature type="domain" description="Glycoside hydrolase family 20 catalytic" evidence="7">
    <location>
        <begin position="177"/>
        <end position="522"/>
    </location>
</feature>
<dbReference type="EMBL" id="JADKGY010000001">
    <property type="protein sequence ID" value="MBK9981893.1"/>
    <property type="molecule type" value="Genomic_DNA"/>
</dbReference>
<dbReference type="PANTHER" id="PTHR22600:SF57">
    <property type="entry name" value="BETA-N-ACETYLHEXOSAMINIDASE"/>
    <property type="match status" value="1"/>
</dbReference>
<evidence type="ECO:0000313" key="9">
    <source>
        <dbReference type="EMBL" id="MBK9981893.1"/>
    </source>
</evidence>
<evidence type="ECO:0000256" key="2">
    <source>
        <dbReference type="ARBA" id="ARBA00006285"/>
    </source>
</evidence>
<dbReference type="PANTHER" id="PTHR22600">
    <property type="entry name" value="BETA-HEXOSAMINIDASE"/>
    <property type="match status" value="1"/>
</dbReference>
<keyword evidence="5" id="KW-0326">Glycosidase</keyword>
<dbReference type="GO" id="GO:0004563">
    <property type="term" value="F:beta-N-acetylhexosaminidase activity"/>
    <property type="evidence" value="ECO:0007669"/>
    <property type="project" value="UniProtKB-EC"/>
</dbReference>
<evidence type="ECO:0000256" key="1">
    <source>
        <dbReference type="ARBA" id="ARBA00001231"/>
    </source>
</evidence>
<dbReference type="InterPro" id="IPR017853">
    <property type="entry name" value="GH"/>
</dbReference>
<dbReference type="GO" id="GO:0030203">
    <property type="term" value="P:glycosaminoglycan metabolic process"/>
    <property type="evidence" value="ECO:0007669"/>
    <property type="project" value="TreeGrafter"/>
</dbReference>
<dbReference type="EC" id="3.2.1.52" evidence="3"/>
<dbReference type="Gene3D" id="3.20.20.80">
    <property type="entry name" value="Glycosidases"/>
    <property type="match status" value="1"/>
</dbReference>
<name>A0A9D7STV4_9BACT</name>
<sequence>MKSFISTLSILFLLSLLLLPGCASLSSSQTETIEGNLAIAPLPATMQAGSGFLVIDEKMKILTNIKDFPHFDPFKVFNELFQRKSGYALPYLHDKSALKDSSHLIKVTLVYNNYNIESYNLKIKSSGILIVAGSELGVFYAMQTLRQIMRLDAVPDSKGSQRHWSIPLVDISDAPRFTYRGMHLDVCRHFMPVEFVKKYIDLLAYYKMNYFHWHLTDDQGWRIEIKKYPKLQEVAAYRDETLIGRFGEKPPRYDGTRYGGYYTQEEIKDVVSYASDRAVTIIPEIEMPGHCLAALAAYPELACSAGPFKTATTWGVFKDVFCPEDSTFVFLENVLDEVLTLFPSRYIHIGGDEVVKTSWEQSDFCKDLMKKEGLNNSKELQSYFIQRIEKYLNAKGKTIIGWDEILEGGIAPNATIMSWRGIQGGIDAAKAGHDAIMTPGGYCYFDHYQGDRETEPLAIGGFTPLDKVYAYDPVPAELSEAEARHILGAQGNLWTEYIDSPEKAEYMAYPRAIALAEVLWTPVDRKNWDEFSVRLKQHLDRLDGMGVHYAKK</sequence>
<dbReference type="AlphaFoldDB" id="A0A9D7STV4"/>
<evidence type="ECO:0000313" key="10">
    <source>
        <dbReference type="Proteomes" id="UP000808337"/>
    </source>
</evidence>
<accession>A0A9D7STV4</accession>
<reference evidence="9 10" key="1">
    <citation type="submission" date="2020-10" db="EMBL/GenBank/DDBJ databases">
        <title>Connecting structure to function with the recovery of over 1000 high-quality activated sludge metagenome-assembled genomes encoding full-length rRNA genes using long-read sequencing.</title>
        <authorList>
            <person name="Singleton C.M."/>
            <person name="Petriglieri F."/>
            <person name="Kristensen J.M."/>
            <person name="Kirkegaard R.H."/>
            <person name="Michaelsen T.Y."/>
            <person name="Andersen M.H."/>
            <person name="Karst S.M."/>
            <person name="Dueholm M.S."/>
            <person name="Nielsen P.H."/>
            <person name="Albertsen M."/>
        </authorList>
    </citation>
    <scope>NUCLEOTIDE SEQUENCE [LARGE SCALE GENOMIC DNA]</scope>
    <source>
        <strain evidence="9">Ribe_18-Q3-R11-54_MAXAC.273</strain>
    </source>
</reference>
<dbReference type="Pfam" id="PF02838">
    <property type="entry name" value="Glyco_hydro_20b"/>
    <property type="match status" value="1"/>
</dbReference>
<gene>
    <name evidence="9" type="ORF">IPP15_05625</name>
</gene>
<feature type="active site" description="Proton donor" evidence="6">
    <location>
        <position position="353"/>
    </location>
</feature>
<dbReference type="GO" id="GO:0016020">
    <property type="term" value="C:membrane"/>
    <property type="evidence" value="ECO:0007669"/>
    <property type="project" value="TreeGrafter"/>
</dbReference>
<dbReference type="SUPFAM" id="SSF51445">
    <property type="entry name" value="(Trans)glycosidases"/>
    <property type="match status" value="1"/>
</dbReference>
<comment type="caution">
    <text evidence="9">The sequence shown here is derived from an EMBL/GenBank/DDBJ whole genome shotgun (WGS) entry which is preliminary data.</text>
</comment>
<feature type="domain" description="Beta-hexosaminidase bacterial type N-terminal" evidence="8">
    <location>
        <begin position="38"/>
        <end position="174"/>
    </location>
</feature>
<dbReference type="InterPro" id="IPR015883">
    <property type="entry name" value="Glyco_hydro_20_cat"/>
</dbReference>
<comment type="catalytic activity">
    <reaction evidence="1">
        <text>Hydrolysis of terminal non-reducing N-acetyl-D-hexosamine residues in N-acetyl-beta-D-hexosaminides.</text>
        <dbReference type="EC" id="3.2.1.52"/>
    </reaction>
</comment>
<dbReference type="SUPFAM" id="SSF55545">
    <property type="entry name" value="beta-N-acetylhexosaminidase-like domain"/>
    <property type="match status" value="1"/>
</dbReference>
<protein>
    <recommendedName>
        <fullName evidence="3">beta-N-acetylhexosaminidase</fullName>
        <ecNumber evidence="3">3.2.1.52</ecNumber>
    </recommendedName>
</protein>
<evidence type="ECO:0000256" key="6">
    <source>
        <dbReference type="PIRSR" id="PIRSR625705-1"/>
    </source>
</evidence>
<evidence type="ECO:0000256" key="3">
    <source>
        <dbReference type="ARBA" id="ARBA00012663"/>
    </source>
</evidence>
<proteinExistence type="inferred from homology"/>
<dbReference type="PRINTS" id="PR00738">
    <property type="entry name" value="GLHYDRLASE20"/>
</dbReference>
<dbReference type="Gene3D" id="3.30.379.10">
    <property type="entry name" value="Chitobiase/beta-hexosaminidase domain 2-like"/>
    <property type="match status" value="1"/>
</dbReference>
<dbReference type="GO" id="GO:0005975">
    <property type="term" value="P:carbohydrate metabolic process"/>
    <property type="evidence" value="ECO:0007669"/>
    <property type="project" value="InterPro"/>
</dbReference>
<comment type="similarity">
    <text evidence="2">Belongs to the glycosyl hydrolase 20 family.</text>
</comment>
<dbReference type="CDD" id="cd06563">
    <property type="entry name" value="GH20_chitobiase-like"/>
    <property type="match status" value="1"/>
</dbReference>
<dbReference type="Proteomes" id="UP000808337">
    <property type="component" value="Unassembled WGS sequence"/>
</dbReference>
<dbReference type="InterPro" id="IPR015882">
    <property type="entry name" value="HEX_bac_N"/>
</dbReference>
<keyword evidence="4" id="KW-0378">Hydrolase</keyword>
<dbReference type="InterPro" id="IPR025705">
    <property type="entry name" value="Beta_hexosaminidase_sua/sub"/>
</dbReference>
<dbReference type="InterPro" id="IPR029018">
    <property type="entry name" value="Hex-like_dom2"/>
</dbReference>
<evidence type="ECO:0000259" key="7">
    <source>
        <dbReference type="Pfam" id="PF00728"/>
    </source>
</evidence>
<dbReference type="Pfam" id="PF00728">
    <property type="entry name" value="Glyco_hydro_20"/>
    <property type="match status" value="1"/>
</dbReference>
<organism evidence="9 10">
    <name type="scientific">Candidatus Opimibacter skivensis</name>
    <dbReference type="NCBI Taxonomy" id="2982028"/>
    <lineage>
        <taxon>Bacteria</taxon>
        <taxon>Pseudomonadati</taxon>
        <taxon>Bacteroidota</taxon>
        <taxon>Saprospiria</taxon>
        <taxon>Saprospirales</taxon>
        <taxon>Saprospiraceae</taxon>
        <taxon>Candidatus Opimibacter</taxon>
    </lineage>
</organism>